<evidence type="ECO:0000259" key="1">
    <source>
        <dbReference type="Pfam" id="PF13460"/>
    </source>
</evidence>
<protein>
    <submittedName>
        <fullName evidence="2">Putative NADH-flavin reductase</fullName>
    </submittedName>
</protein>
<sequence length="213" mass="22367">MRHDASNRLALAVLGATGATGRHVVTNALARGHRVVALVRRPGSLAPAPGLREHLWADLADAAGLGAALAGVDAVISTLGGAEKGPTSVCTEAMRSTVPAMAAAGVKRLIVVSAHGVLETHDSSLYSKAVWAGVADRMRDKESMEPLITASGLDWTIVRPPKLSEHAANGKYATGTDTSVRLWSSIGRADLADFLLDEAEVPRYTRAHPRITR</sequence>
<comment type="caution">
    <text evidence="2">The sequence shown here is derived from an EMBL/GenBank/DDBJ whole genome shotgun (WGS) entry which is preliminary data.</text>
</comment>
<evidence type="ECO:0000313" key="3">
    <source>
        <dbReference type="Proteomes" id="UP000281738"/>
    </source>
</evidence>
<dbReference type="PANTHER" id="PTHR15020:SF50">
    <property type="entry name" value="UPF0659 PROTEIN YMR090W"/>
    <property type="match status" value="1"/>
</dbReference>
<organism evidence="2 3">
    <name type="scientific">Nocardioides aurantiacus</name>
    <dbReference type="NCBI Taxonomy" id="86796"/>
    <lineage>
        <taxon>Bacteria</taxon>
        <taxon>Bacillati</taxon>
        <taxon>Actinomycetota</taxon>
        <taxon>Actinomycetes</taxon>
        <taxon>Propionibacteriales</taxon>
        <taxon>Nocardioidaceae</taxon>
        <taxon>Nocardioides</taxon>
    </lineage>
</organism>
<feature type="domain" description="NAD(P)-binding" evidence="1">
    <location>
        <begin position="15"/>
        <end position="199"/>
    </location>
</feature>
<proteinExistence type="predicted"/>
<dbReference type="PANTHER" id="PTHR15020">
    <property type="entry name" value="FLAVIN REDUCTASE-RELATED"/>
    <property type="match status" value="1"/>
</dbReference>
<dbReference type="Proteomes" id="UP000281738">
    <property type="component" value="Unassembled WGS sequence"/>
</dbReference>
<reference evidence="2 3" key="1">
    <citation type="submission" date="2018-11" db="EMBL/GenBank/DDBJ databases">
        <title>Sequencing the genomes of 1000 actinobacteria strains.</title>
        <authorList>
            <person name="Klenk H.-P."/>
        </authorList>
    </citation>
    <scope>NUCLEOTIDE SEQUENCE [LARGE SCALE GENOMIC DNA]</scope>
    <source>
        <strain evidence="2 3">DSM 12652</strain>
    </source>
</reference>
<dbReference type="AlphaFoldDB" id="A0A3N2CU68"/>
<dbReference type="Gene3D" id="3.40.50.720">
    <property type="entry name" value="NAD(P)-binding Rossmann-like Domain"/>
    <property type="match status" value="1"/>
</dbReference>
<dbReference type="InterPro" id="IPR016040">
    <property type="entry name" value="NAD(P)-bd_dom"/>
</dbReference>
<evidence type="ECO:0000313" key="2">
    <source>
        <dbReference type="EMBL" id="ROR91083.1"/>
    </source>
</evidence>
<accession>A0A3N2CU68</accession>
<dbReference type="InterPro" id="IPR036291">
    <property type="entry name" value="NAD(P)-bd_dom_sf"/>
</dbReference>
<dbReference type="Pfam" id="PF13460">
    <property type="entry name" value="NAD_binding_10"/>
    <property type="match status" value="1"/>
</dbReference>
<dbReference type="EMBL" id="RKHO01000001">
    <property type="protein sequence ID" value="ROR91083.1"/>
    <property type="molecule type" value="Genomic_DNA"/>
</dbReference>
<name>A0A3N2CU68_9ACTN</name>
<keyword evidence="3" id="KW-1185">Reference proteome</keyword>
<dbReference type="SUPFAM" id="SSF51735">
    <property type="entry name" value="NAD(P)-binding Rossmann-fold domains"/>
    <property type="match status" value="1"/>
</dbReference>
<gene>
    <name evidence="2" type="ORF">EDD33_1944</name>
</gene>